<sequence length="112" mass="13722">MYRKLNTTNILPDKKTKEKLRSFGPKNFVLKTWFKVEFCGLRWQCVESKRKYICQRKLLFIGLDQLDKLYMLMIQYLTKYFFLDNNFKIKLKCFYERSTYGLSVLQCFCFCE</sequence>
<evidence type="ECO:0000313" key="2">
    <source>
        <dbReference type="Proteomes" id="UP000001307"/>
    </source>
</evidence>
<gene>
    <name evidence="1" type="ORF">GSOID_T00017451001</name>
</gene>
<dbReference type="Proteomes" id="UP000001307">
    <property type="component" value="Unassembled WGS sequence"/>
</dbReference>
<accession>E4XQE7</accession>
<evidence type="ECO:0000313" key="1">
    <source>
        <dbReference type="EMBL" id="CBY12033.1"/>
    </source>
</evidence>
<dbReference type="AlphaFoldDB" id="E4XQE7"/>
<keyword evidence="2" id="KW-1185">Reference proteome</keyword>
<name>E4XQE7_OIKDI</name>
<protein>
    <submittedName>
        <fullName evidence="1">Uncharacterized protein</fullName>
    </submittedName>
</protein>
<dbReference type="EMBL" id="FN653104">
    <property type="protein sequence ID" value="CBY12033.1"/>
    <property type="molecule type" value="Genomic_DNA"/>
</dbReference>
<reference evidence="1" key="1">
    <citation type="journal article" date="2010" name="Science">
        <title>Plasticity of animal genome architecture unmasked by rapid evolution of a pelagic tunicate.</title>
        <authorList>
            <person name="Denoeud F."/>
            <person name="Henriet S."/>
            <person name="Mungpakdee S."/>
            <person name="Aury J.M."/>
            <person name="Da Silva C."/>
            <person name="Brinkmann H."/>
            <person name="Mikhaleva J."/>
            <person name="Olsen L.C."/>
            <person name="Jubin C."/>
            <person name="Canestro C."/>
            <person name="Bouquet J.M."/>
            <person name="Danks G."/>
            <person name="Poulain J."/>
            <person name="Campsteijn C."/>
            <person name="Adamski M."/>
            <person name="Cross I."/>
            <person name="Yadetie F."/>
            <person name="Muffato M."/>
            <person name="Louis A."/>
            <person name="Butcher S."/>
            <person name="Tsagkogeorga G."/>
            <person name="Konrad A."/>
            <person name="Singh S."/>
            <person name="Jensen M.F."/>
            <person name="Cong E.H."/>
            <person name="Eikeseth-Otteraa H."/>
            <person name="Noel B."/>
            <person name="Anthouard V."/>
            <person name="Porcel B.M."/>
            <person name="Kachouri-Lafond R."/>
            <person name="Nishino A."/>
            <person name="Ugolini M."/>
            <person name="Chourrout P."/>
            <person name="Nishida H."/>
            <person name="Aasland R."/>
            <person name="Huzurbazar S."/>
            <person name="Westhof E."/>
            <person name="Delsuc F."/>
            <person name="Lehrach H."/>
            <person name="Reinhardt R."/>
            <person name="Weissenbach J."/>
            <person name="Roy S.W."/>
            <person name="Artiguenave F."/>
            <person name="Postlethwait J.H."/>
            <person name="Manak J.R."/>
            <person name="Thompson E.M."/>
            <person name="Jaillon O."/>
            <person name="Du Pasquier L."/>
            <person name="Boudinot P."/>
            <person name="Liberles D.A."/>
            <person name="Volff J.N."/>
            <person name="Philippe H."/>
            <person name="Lenhard B."/>
            <person name="Roest Crollius H."/>
            <person name="Wincker P."/>
            <person name="Chourrout D."/>
        </authorList>
    </citation>
    <scope>NUCLEOTIDE SEQUENCE [LARGE SCALE GENOMIC DNA]</scope>
</reference>
<organism evidence="1">
    <name type="scientific">Oikopleura dioica</name>
    <name type="common">Tunicate</name>
    <dbReference type="NCBI Taxonomy" id="34765"/>
    <lineage>
        <taxon>Eukaryota</taxon>
        <taxon>Metazoa</taxon>
        <taxon>Chordata</taxon>
        <taxon>Tunicata</taxon>
        <taxon>Appendicularia</taxon>
        <taxon>Copelata</taxon>
        <taxon>Oikopleuridae</taxon>
        <taxon>Oikopleura</taxon>
    </lineage>
</organism>
<dbReference type="InParanoid" id="E4XQE7"/>
<proteinExistence type="predicted"/>